<dbReference type="AlphaFoldDB" id="A0A3E4KT29"/>
<protein>
    <submittedName>
        <fullName evidence="3">DUF2520 domain-containing protein</fullName>
    </submittedName>
</protein>
<dbReference type="Proteomes" id="UP000285013">
    <property type="component" value="Unassembled WGS sequence"/>
</dbReference>
<dbReference type="RefSeq" id="WP_115501577.1">
    <property type="nucleotide sequence ID" value="NZ_CABMMK010000001.1"/>
</dbReference>
<dbReference type="EMBL" id="RCXO01000007">
    <property type="protein sequence ID" value="RYT81156.1"/>
    <property type="molecule type" value="Genomic_DNA"/>
</dbReference>
<dbReference type="SUPFAM" id="SSF51735">
    <property type="entry name" value="NAD(P)-binding Rossmann-fold domains"/>
    <property type="match status" value="1"/>
</dbReference>
<proteinExistence type="predicted"/>
<reference evidence="7 8" key="1">
    <citation type="submission" date="2018-08" db="EMBL/GenBank/DDBJ databases">
        <title>A genome reference for cultivated species of the human gut microbiota.</title>
        <authorList>
            <person name="Zou Y."/>
            <person name="Xue W."/>
            <person name="Luo G."/>
        </authorList>
    </citation>
    <scope>NUCLEOTIDE SEQUENCE [LARGE SCALE GENOMIC DNA]</scope>
    <source>
        <strain evidence="3 7">AF19-10AC</strain>
        <strain evidence="5 9">AF31-23</strain>
        <strain evidence="4 8">AF36-16BH</strain>
    </source>
</reference>
<dbReference type="Proteomes" id="UP000284772">
    <property type="component" value="Unassembled WGS sequence"/>
</dbReference>
<dbReference type="Gene3D" id="1.10.1040.20">
    <property type="entry name" value="ProC-like, C-terminal domain"/>
    <property type="match status" value="1"/>
</dbReference>
<dbReference type="Pfam" id="PF10728">
    <property type="entry name" value="DUF2520"/>
    <property type="match status" value="1"/>
</dbReference>
<dbReference type="Gene3D" id="3.40.50.720">
    <property type="entry name" value="NAD(P)-binding Rossmann-like Domain"/>
    <property type="match status" value="1"/>
</dbReference>
<dbReference type="InterPro" id="IPR008927">
    <property type="entry name" value="6-PGluconate_DH-like_C_sf"/>
</dbReference>
<feature type="domain" description="Pyrroline-5-carboxylate reductase catalytic N-terminal" evidence="1">
    <location>
        <begin position="10"/>
        <end position="96"/>
    </location>
</feature>
<name>A0A3E4KT29_9BACE</name>
<evidence type="ECO:0000313" key="6">
    <source>
        <dbReference type="EMBL" id="RYT81156.1"/>
    </source>
</evidence>
<dbReference type="SUPFAM" id="SSF48179">
    <property type="entry name" value="6-phosphogluconate dehydrogenase C-terminal domain-like"/>
    <property type="match status" value="1"/>
</dbReference>
<organism evidence="3 7">
    <name type="scientific">Bacteroides intestinalis</name>
    <dbReference type="NCBI Taxonomy" id="329854"/>
    <lineage>
        <taxon>Bacteria</taxon>
        <taxon>Pseudomonadati</taxon>
        <taxon>Bacteroidota</taxon>
        <taxon>Bacteroidia</taxon>
        <taxon>Bacteroidales</taxon>
        <taxon>Bacteroidaceae</taxon>
        <taxon>Bacteroides</taxon>
    </lineage>
</organism>
<dbReference type="Pfam" id="PF03807">
    <property type="entry name" value="F420_oxidored"/>
    <property type="match status" value="1"/>
</dbReference>
<evidence type="ECO:0000259" key="1">
    <source>
        <dbReference type="Pfam" id="PF03807"/>
    </source>
</evidence>
<accession>A0A3E4KT29</accession>
<keyword evidence="10" id="KW-1185">Reference proteome</keyword>
<dbReference type="InterPro" id="IPR018931">
    <property type="entry name" value="DUF2520"/>
</dbReference>
<evidence type="ECO:0000259" key="2">
    <source>
        <dbReference type="Pfam" id="PF10728"/>
    </source>
</evidence>
<dbReference type="PANTHER" id="PTHR40459">
    <property type="entry name" value="CONSERVED HYPOTHETICAL ALANINE AND LEUCINE RICH PROTEIN"/>
    <property type="match status" value="1"/>
</dbReference>
<evidence type="ECO:0000313" key="7">
    <source>
        <dbReference type="Proteomes" id="UP000284772"/>
    </source>
</evidence>
<comment type="caution">
    <text evidence="3">The sequence shown here is derived from an EMBL/GenBank/DDBJ whole genome shotgun (WGS) entry which is preliminary data.</text>
</comment>
<dbReference type="InterPro" id="IPR028939">
    <property type="entry name" value="P5C_Rdtase_cat_N"/>
</dbReference>
<evidence type="ECO:0000313" key="5">
    <source>
        <dbReference type="EMBL" id="RHN05890.1"/>
    </source>
</evidence>
<evidence type="ECO:0000313" key="9">
    <source>
        <dbReference type="Proteomes" id="UP000286003"/>
    </source>
</evidence>
<feature type="domain" description="DUF2520" evidence="2">
    <location>
        <begin position="133"/>
        <end position="258"/>
    </location>
</feature>
<dbReference type="EMBL" id="QRQM01000014">
    <property type="protein sequence ID" value="RHN05890.1"/>
    <property type="molecule type" value="Genomic_DNA"/>
</dbReference>
<evidence type="ECO:0000313" key="8">
    <source>
        <dbReference type="Proteomes" id="UP000285013"/>
    </source>
</evidence>
<gene>
    <name evidence="3" type="ORF">DWX27_10525</name>
    <name evidence="5" type="ORF">DWZ32_13005</name>
    <name evidence="4" type="ORF">DWZ95_09530</name>
    <name evidence="6" type="ORF">EAJ06_07425</name>
</gene>
<evidence type="ECO:0000313" key="4">
    <source>
        <dbReference type="EMBL" id="RHL93548.1"/>
    </source>
</evidence>
<dbReference type="OrthoDB" id="9810755at2"/>
<dbReference type="InterPro" id="IPR037108">
    <property type="entry name" value="TM1727-like_C_sf"/>
</dbReference>
<evidence type="ECO:0000313" key="10">
    <source>
        <dbReference type="Proteomes" id="UP000291191"/>
    </source>
</evidence>
<sequence>MKRSVQDTPIVFIGAGNLATNLAKALYQNGFRIVQVYSRTKEAACALAQAVEAGYTTELSEVSKDARLYIVSLKDDAFVTLLPEIVAGKEDALLVHTAGSIPMNVWEGKTSRYGVFYPMQTFSKQREVDFRVVPFFIESNSSEDTELLKAIASVLSEKVYEATSEQRRSLHLAAVFTCNFTNHMYALASELLKKYDLPFNAMLPLIDETARKVHELEPKQAQTGPAVRYDENVINKHLEMLAGEPEMQELYRLVSESIHRLHNK</sequence>
<dbReference type="EMBL" id="QRWT01000008">
    <property type="protein sequence ID" value="RGT52904.1"/>
    <property type="molecule type" value="Genomic_DNA"/>
</dbReference>
<dbReference type="InterPro" id="IPR036291">
    <property type="entry name" value="NAD(P)-bd_dom_sf"/>
</dbReference>
<dbReference type="PANTHER" id="PTHR40459:SF1">
    <property type="entry name" value="CONSERVED HYPOTHETICAL ALANINE AND LEUCINE RICH PROTEIN"/>
    <property type="match status" value="1"/>
</dbReference>
<dbReference type="Proteomes" id="UP000291191">
    <property type="component" value="Unassembled WGS sequence"/>
</dbReference>
<reference evidence="6 10" key="2">
    <citation type="journal article" date="2019" name="Science, e1252229">
        <title>Invertible promoters mediate bacterial phase variation, antibiotic resistance, and host adaptation in the gut.</title>
        <authorList>
            <person name="Jiang X."/>
            <person name="Hall A.B."/>
            <person name="Arthur T.D."/>
            <person name="Plichta D.R."/>
            <person name="Covington C.T."/>
            <person name="Poyet M."/>
            <person name="Crothers J."/>
            <person name="Moses P.L."/>
            <person name="Tolonen A.C."/>
            <person name="Vlamakis H."/>
            <person name="Alm E.J."/>
            <person name="Xavier R.J."/>
        </authorList>
    </citation>
    <scope>NUCLEOTIDE SEQUENCE [LARGE SCALE GENOMIC DNA]</scope>
    <source>
        <strain evidence="10">bf_0095</strain>
        <strain evidence="6">Bf_0095</strain>
    </source>
</reference>
<dbReference type="Proteomes" id="UP000286003">
    <property type="component" value="Unassembled WGS sequence"/>
</dbReference>
<evidence type="ECO:0000313" key="3">
    <source>
        <dbReference type="EMBL" id="RGT52904.1"/>
    </source>
</evidence>
<dbReference type="EMBL" id="QRPE01000008">
    <property type="protein sequence ID" value="RHL93548.1"/>
    <property type="molecule type" value="Genomic_DNA"/>
</dbReference>